<sequence>MPARICRSSLWISRPPRFPDLSHLQRLDPFEETEKARRLDQDWGLPDKDEGVDETEPPADDEGIAFELAAPTAKASPLHTPKESHTPNASDAPPPPAYAIPALQVLKDSFHRLVLVDPTTQTPLYKVHNSSWTRCVDVSRPSPQNHQQDVPVGSANFHSFTSEVDIKVHESQAVMARRRFMSTDSVIQTPMFEWTWQTVSFSSDLRLVDQTGQVVADYESASFSLSKRGTLHFRVFVDEFIRDWVVVTAMAKIEQGRRRRRNNAGNAAAV</sequence>
<accession>A0A7S9PSF3</accession>
<keyword evidence="4" id="KW-1185">Reference proteome</keyword>
<evidence type="ECO:0000313" key="4">
    <source>
        <dbReference type="Proteomes" id="UP000594364"/>
    </source>
</evidence>
<feature type="compositionally biased region" description="Basic and acidic residues" evidence="1">
    <location>
        <begin position="23"/>
        <end position="49"/>
    </location>
</feature>
<protein>
    <recommendedName>
        <fullName evidence="2">DUF6593 domain-containing protein</fullName>
    </recommendedName>
</protein>
<name>A0A7S9PSF3_EPIFF</name>
<feature type="compositionally biased region" description="Acidic residues" evidence="1">
    <location>
        <begin position="50"/>
        <end position="64"/>
    </location>
</feature>
<organism evidence="3 4">
    <name type="scientific">Epichloe festucae (strain Fl1)</name>
    <dbReference type="NCBI Taxonomy" id="877507"/>
    <lineage>
        <taxon>Eukaryota</taxon>
        <taxon>Fungi</taxon>
        <taxon>Dikarya</taxon>
        <taxon>Ascomycota</taxon>
        <taxon>Pezizomycotina</taxon>
        <taxon>Sordariomycetes</taxon>
        <taxon>Hypocreomycetidae</taxon>
        <taxon>Hypocreales</taxon>
        <taxon>Clavicipitaceae</taxon>
        <taxon>Epichloe</taxon>
    </lineage>
</organism>
<feature type="domain" description="DUF6593" evidence="2">
    <location>
        <begin position="112"/>
        <end position="258"/>
    </location>
</feature>
<evidence type="ECO:0000256" key="1">
    <source>
        <dbReference type="SAM" id="MobiDB-lite"/>
    </source>
</evidence>
<gene>
    <name evidence="3" type="ORF">C2857_005687</name>
</gene>
<evidence type="ECO:0000259" key="2">
    <source>
        <dbReference type="Pfam" id="PF20236"/>
    </source>
</evidence>
<dbReference type="Pfam" id="PF20236">
    <property type="entry name" value="DUF6593"/>
    <property type="match status" value="1"/>
</dbReference>
<dbReference type="Proteomes" id="UP000594364">
    <property type="component" value="Chromosome 1"/>
</dbReference>
<evidence type="ECO:0000313" key="3">
    <source>
        <dbReference type="EMBL" id="QPG94318.1"/>
    </source>
</evidence>
<dbReference type="EMBL" id="CP031385">
    <property type="protein sequence ID" value="QPG94318.1"/>
    <property type="molecule type" value="Genomic_DNA"/>
</dbReference>
<feature type="region of interest" description="Disordered" evidence="1">
    <location>
        <begin position="13"/>
        <end position="95"/>
    </location>
</feature>
<dbReference type="OrthoDB" id="4725912at2759"/>
<dbReference type="AlphaFoldDB" id="A0A7S9PSF3"/>
<proteinExistence type="predicted"/>
<dbReference type="InterPro" id="IPR046528">
    <property type="entry name" value="DUF6593"/>
</dbReference>
<reference evidence="3 4" key="1">
    <citation type="journal article" date="2018" name="PLoS Genet.">
        <title>Repeat elements organise 3D genome structure and mediate transcription in the filamentous fungus Epichloe festucae.</title>
        <authorList>
            <person name="Winter D.J."/>
            <person name="Ganley A.R.D."/>
            <person name="Young C.A."/>
            <person name="Liachko I."/>
            <person name="Schardl C.L."/>
            <person name="Dupont P.Y."/>
            <person name="Berry D."/>
            <person name="Ram A."/>
            <person name="Scott B."/>
            <person name="Cox M.P."/>
        </authorList>
    </citation>
    <scope>NUCLEOTIDE SEQUENCE [LARGE SCALE GENOMIC DNA]</scope>
    <source>
        <strain evidence="3 4">Fl1</strain>
    </source>
</reference>